<dbReference type="InterPro" id="IPR011050">
    <property type="entry name" value="Pectin_lyase_fold/virulence"/>
</dbReference>
<keyword evidence="2" id="KW-0800">Toxin</keyword>
<evidence type="ECO:0000256" key="4">
    <source>
        <dbReference type="ARBA" id="ARBA00023026"/>
    </source>
</evidence>
<dbReference type="InterPro" id="IPR006915">
    <property type="entry name" value="DUF637_hemagglutn_put"/>
</dbReference>
<feature type="transmembrane region" description="Helical" evidence="6">
    <location>
        <begin position="56"/>
        <end position="78"/>
    </location>
</feature>
<proteinExistence type="predicted"/>
<dbReference type="InterPro" id="IPR012334">
    <property type="entry name" value="Pectin_lyas_fold"/>
</dbReference>
<evidence type="ECO:0000256" key="1">
    <source>
        <dbReference type="ARBA" id="ARBA00004219"/>
    </source>
</evidence>
<keyword evidence="4" id="KW-0843">Virulence</keyword>
<comment type="subcellular location">
    <subcellularLocation>
        <location evidence="1">Target cell</location>
        <location evidence="1">Target cell cytoplasm</location>
    </subcellularLocation>
</comment>
<keyword evidence="6" id="KW-0472">Membrane</keyword>
<name>A0ABT3KT00_9BURK</name>
<dbReference type="InterPro" id="IPR006914">
    <property type="entry name" value="VENN_dom"/>
</dbReference>
<evidence type="ECO:0000256" key="3">
    <source>
        <dbReference type="ARBA" id="ARBA00022913"/>
    </source>
</evidence>
<keyword evidence="6" id="KW-1133">Transmembrane helix</keyword>
<dbReference type="RefSeq" id="WP_265281563.1">
    <property type="nucleotide sequence ID" value="NZ_QZCW01000001.1"/>
</dbReference>
<keyword evidence="3" id="KW-1266">Target cell cytoplasm</keyword>
<gene>
    <name evidence="8" type="ORF">D5039_07065</name>
</gene>
<dbReference type="SUPFAM" id="SSF51126">
    <property type="entry name" value="Pectin lyase-like"/>
    <property type="match status" value="1"/>
</dbReference>
<evidence type="ECO:0000256" key="2">
    <source>
        <dbReference type="ARBA" id="ARBA00022656"/>
    </source>
</evidence>
<accession>A0ABT3KT00</accession>
<evidence type="ECO:0000313" key="9">
    <source>
        <dbReference type="Proteomes" id="UP001208935"/>
    </source>
</evidence>
<keyword evidence="9" id="KW-1185">Reference proteome</keyword>
<dbReference type="InterPro" id="IPR033799">
    <property type="entry name" value="CdiA_EC869-like"/>
</dbReference>
<dbReference type="Proteomes" id="UP001208935">
    <property type="component" value="Unassembled WGS sequence"/>
</dbReference>
<evidence type="ECO:0000259" key="7">
    <source>
        <dbReference type="SMART" id="SM00912"/>
    </source>
</evidence>
<dbReference type="EMBL" id="QZCW01000001">
    <property type="protein sequence ID" value="MCW5320930.1"/>
    <property type="molecule type" value="Genomic_DNA"/>
</dbReference>
<dbReference type="InterPro" id="IPR008638">
    <property type="entry name" value="FhaB/CdiA-like_TPS"/>
</dbReference>
<comment type="caution">
    <text evidence="8">The sequence shown here is derived from an EMBL/GenBank/DDBJ whole genome shotgun (WGS) entry which is preliminary data.</text>
</comment>
<protein>
    <submittedName>
        <fullName evidence="8">Filamentous hemagglutinin N-terminal domain-containing protein</fullName>
    </submittedName>
</protein>
<dbReference type="Gene3D" id="3.40.1350.110">
    <property type="match status" value="1"/>
</dbReference>
<dbReference type="NCBIfam" id="TIGR01901">
    <property type="entry name" value="adhes_NPXG"/>
    <property type="match status" value="1"/>
</dbReference>
<reference evidence="9" key="1">
    <citation type="submission" date="2023-07" db="EMBL/GenBank/DDBJ databases">
        <title>Verminephrobacter genomes.</title>
        <authorList>
            <person name="Lund M.B."/>
        </authorList>
    </citation>
    <scope>NUCLEOTIDE SEQUENCE [LARGE SCALE GENOMIC DNA]</scope>
    <source>
        <strain evidence="9">AtM5-05</strain>
    </source>
</reference>
<sequence>MNRNRHRIVYNERRGERMAVAETAQGSGKSAAGEGGAGAGSGQAPSPPAGGRCRPVALALWLALGALPMPMAWAQIIADPAAPANQRPTVLSDGTRPLVNIQTPSAAGLSRNTYKQFDVPASGIVLNNSSSNPWLYNGVLAKTILNEVNSTDHSHSRINGAVTVNGAAAQVIVANPRGISIDGGSFVNASRLTLTTGTAQVANGALTGFNMRSAGVVAIYAGGLDNSATPYTDIMSRAFQLSGRLQAQNLGITIGAQTVAYDTGLISNQDSSDPPSYYVMDSFPLGGMHANNISILVTQAGLGVRNWGIWQANGGQIAVTVDGRLQNYGTWQARGGQIAVTTHGQLENRGTIAAGAVSLVAAKGHIHNTGSVQGTRSVVTASEGDTYLYGAGLAQQTAGSAVVISAKGEVKLVNDTNYGAAQVSSTAGGGQVSISAGRNIDLDPGTSVAADKDVQLRSDALVVARHNASVTSRSGNVSILSGTGIALDDSTVTGQQVHLETGAEFRDSAANIWITGGNVRGQTQTTALATGDIRVSSPGSTAVSSDGNVHIQAARAVDIAAASTIAAGQHMSVMAGTALTLHANSGRTATNGEKVRLSAGGNMLVSGGSVTATGSNLSAGKNLTIEANDGPISLNALSNAAGASVDRITLSAGDDLKVSAFKGSLLATGLQASGRNISLASTGTTRVASTPAYMGSSIVAVGSELVAREGITLASVAGGTSGQVEVVSSGLNAGGQVRLLADDMVFISADTNTIEGVASPATSGITGGSVLIQAETVQTDAARIRANGNKSSPEKSGDIAITATGDILLDTHTGVASQLNSTGNIALHANRHLTFAQTQVNAGGNLSGTSATGQINGTGASLVARDLLSLSSKDAQTHTNGRYSSGAATIFNQTGHLALNGTSVHATGTSGASGLDDVSGQISVESGGTMEIDAHSLLASRTDLSMIKGLGDFNIGPLIATASHNLTMITRNGNINLTGSAGTAGLGSSRRVVAYVNGDLTLVANNILLEGSFLRAAHGTLNLTATTGNITATALRASKTEAGFLNHYWDNVYLGGGRGVNVRAAGHIDMNGVDVRSHDSVNIQSGGDTNIAGNHGRWTEDNRSTGGWFQDETFLQPSTINGSTGVNIGAQGGNLTLNATSINAASGKASLQASGHIKLEAAQKHSLHRSSSGRGYVECHMVFVHICHRITETTHHHRESLTNSPVTVDAQDIEVKAGNDLSTYGTKFRASRNLMLQAGDRIDYYAVRDQEAVSDTTYEKRRHWGIETLSRSTTINSTQLLAGQPTQLQSQNDILSNSGGNQLLQGTQVRYGGRAAFNPGVGERARADAQIILELLTNTVTQTRTQDANYVVWQSKINSGSTTQTGALPSFTGPTVPVFTAPGGLVVQIPDGDFRRQIQTLSQQPGMDYLNTLVNRTDVNWQPVKLAFNTWNYKQEGLTQAGAALVAVAVAWALGPAGAGLISSATTTMGMMGNAVLSSLASQAAIALINSKGNVGEALRTLGSSQTVKATIAAALTAGVLDKLGATSTMTDLSSRTGFSEKLTYNLINATGRALTTTAITGGNLEDALKVALVSGLVDTAHGQAASQIKGLEAEYLAHKLAHALAGCVAGAAAGGRCKDGAIGSAIGEVVASMFKPANGMFYTATEKANVLAYSKLVAGAASAYAGGNAQTAITTAEVAVENNSLMSPLAYLLAAATAAAVYTTVVGDGNPMAGLEIIGQGKDPLSEALASVTEKAVTLSMAEFPQETTAMLDFLSGVGETIDAMVTYTDEKTGRVVSTQWNSLSQVTRDRLKGGGEVTTVVLTRGQVRAVKTIITAPKVVNWTTPDITTRGAVNWFTPDKNLRGESFEKHLEKTKYSKKNGYINLNERQPNHKTFDSYNPTTEHAVSIKTMDTLGLSGSNPMPPWRAAGYLRDYVEKVRSYERVGQPNGIYEGRIQSRGIELAIPEGTPFKVREALDEVAKKALAKGVVVNISVVVK</sequence>
<feature type="domain" description="Filamentous haemagglutinin FhaB/tRNA nuclease CdiA-like TPS" evidence="7">
    <location>
        <begin position="93"/>
        <end position="204"/>
    </location>
</feature>
<feature type="region of interest" description="Disordered" evidence="5">
    <location>
        <begin position="19"/>
        <end position="50"/>
    </location>
</feature>
<keyword evidence="6" id="KW-0812">Transmembrane</keyword>
<evidence type="ECO:0000313" key="8">
    <source>
        <dbReference type="EMBL" id="MCW5320930.1"/>
    </source>
</evidence>
<dbReference type="Pfam" id="PF21111">
    <property type="entry name" value="CDI_toxin_EC869_like"/>
    <property type="match status" value="1"/>
</dbReference>
<dbReference type="Pfam" id="PF04829">
    <property type="entry name" value="PT-VENN"/>
    <property type="match status" value="1"/>
</dbReference>
<evidence type="ECO:0000256" key="5">
    <source>
        <dbReference type="SAM" id="MobiDB-lite"/>
    </source>
</evidence>
<dbReference type="InterPro" id="IPR024973">
    <property type="entry name" value="ESPR"/>
</dbReference>
<dbReference type="Gene3D" id="2.160.20.10">
    <property type="entry name" value="Single-stranded right-handed beta-helix, Pectin lyase-like"/>
    <property type="match status" value="1"/>
</dbReference>
<organism evidence="8 9">
    <name type="scientific">Verminephrobacter aporrectodeae subsp. tuberculatae</name>
    <dbReference type="NCBI Taxonomy" id="1110392"/>
    <lineage>
        <taxon>Bacteria</taxon>
        <taxon>Pseudomonadati</taxon>
        <taxon>Pseudomonadota</taxon>
        <taxon>Betaproteobacteria</taxon>
        <taxon>Burkholderiales</taxon>
        <taxon>Comamonadaceae</taxon>
        <taxon>Verminephrobacter</taxon>
    </lineage>
</organism>
<dbReference type="Pfam" id="PF04830">
    <property type="entry name" value="DUF637"/>
    <property type="match status" value="1"/>
</dbReference>
<evidence type="ECO:0000256" key="6">
    <source>
        <dbReference type="SAM" id="Phobius"/>
    </source>
</evidence>
<dbReference type="Pfam" id="PF13018">
    <property type="entry name" value="ESPR"/>
    <property type="match status" value="1"/>
</dbReference>
<dbReference type="SMART" id="SM00912">
    <property type="entry name" value="Haemagg_act"/>
    <property type="match status" value="1"/>
</dbReference>
<dbReference type="Pfam" id="PF05860">
    <property type="entry name" value="TPS"/>
    <property type="match status" value="1"/>
</dbReference>